<evidence type="ECO:0000256" key="1">
    <source>
        <dbReference type="SAM" id="Phobius"/>
    </source>
</evidence>
<name>A0A2S4W2U1_9BASI</name>
<keyword evidence="3" id="KW-1185">Reference proteome</keyword>
<feature type="transmembrane region" description="Helical" evidence="1">
    <location>
        <begin position="169"/>
        <end position="197"/>
    </location>
</feature>
<reference evidence="2" key="1">
    <citation type="submission" date="2017-12" db="EMBL/GenBank/DDBJ databases">
        <title>Gene loss provides genomic basis for host adaptation in cereal stripe rust fungi.</title>
        <authorList>
            <person name="Xia C."/>
        </authorList>
    </citation>
    <scope>NUCLEOTIDE SEQUENCE [LARGE SCALE GENOMIC DNA]</scope>
    <source>
        <strain evidence="2">93-210</strain>
    </source>
</reference>
<keyword evidence="1" id="KW-0472">Membrane</keyword>
<organism evidence="2 3">
    <name type="scientific">Puccinia striiformis</name>
    <dbReference type="NCBI Taxonomy" id="27350"/>
    <lineage>
        <taxon>Eukaryota</taxon>
        <taxon>Fungi</taxon>
        <taxon>Dikarya</taxon>
        <taxon>Basidiomycota</taxon>
        <taxon>Pucciniomycotina</taxon>
        <taxon>Pucciniomycetes</taxon>
        <taxon>Pucciniales</taxon>
        <taxon>Pucciniaceae</taxon>
        <taxon>Puccinia</taxon>
    </lineage>
</organism>
<sequence length="342" mass="38900">MCAFTSGNYQETSIKTLLPSSELFFDTKFDSVRKHTCAYSEFLKKSNRFPYRVTTGLVNNGIEVPQDLEFALGCTEHWSTCPNTRFMMAILSVIFTLLSLSESILLILDMNLISTLKFRIIIAGLKWIPLWTSTWVYAWGMCSSIHITYSKIPNGTLGRLVGCKLSAVAFNMTVVGSLTLALMYEATTLIFAGCGLLNRIDSFLRIFARFEMMATHYDPANFTVQSTLLPELPGLLEMTLSVEDWRRDFCFLLYACMDFLFHLRRNHLNDPIYMSSGAIRKCQRAGHAVNRNSNYEQLHLCLHRVTFELDILDKVAFEFLKRIARAQVVGLLDTFATCSRAS</sequence>
<dbReference type="Proteomes" id="UP000239156">
    <property type="component" value="Unassembled WGS sequence"/>
</dbReference>
<gene>
    <name evidence="2" type="ORF">PSTT_01614</name>
</gene>
<proteinExistence type="predicted"/>
<accession>A0A2S4W2U1</accession>
<dbReference type="VEuPathDB" id="FungiDB:PSHT_01129"/>
<keyword evidence="1" id="KW-1133">Transmembrane helix</keyword>
<keyword evidence="1" id="KW-0812">Transmembrane</keyword>
<dbReference type="VEuPathDB" id="FungiDB:PSTT_01614"/>
<dbReference type="EMBL" id="PKSL01000009">
    <property type="protein sequence ID" value="POW16101.1"/>
    <property type="molecule type" value="Genomic_DNA"/>
</dbReference>
<protein>
    <submittedName>
        <fullName evidence="2">Uncharacterized protein</fullName>
    </submittedName>
</protein>
<dbReference type="AlphaFoldDB" id="A0A2S4W2U1"/>
<comment type="caution">
    <text evidence="2">The sequence shown here is derived from an EMBL/GenBank/DDBJ whole genome shotgun (WGS) entry which is preliminary data.</text>
</comment>
<evidence type="ECO:0000313" key="3">
    <source>
        <dbReference type="Proteomes" id="UP000239156"/>
    </source>
</evidence>
<feature type="transmembrane region" description="Helical" evidence="1">
    <location>
        <begin position="128"/>
        <end position="149"/>
    </location>
</feature>
<feature type="transmembrane region" description="Helical" evidence="1">
    <location>
        <begin position="86"/>
        <end position="108"/>
    </location>
</feature>
<evidence type="ECO:0000313" key="2">
    <source>
        <dbReference type="EMBL" id="POW16101.1"/>
    </source>
</evidence>